<sequence length="282" mass="30762">MVGHAPKTGRLFFMDVNWSADRGRFATTPVREWTEEGYSIRDIAVVCGIDSRSVSDYTLMSMFTGGLTDGSVFRRIFDISESEAAIVTEVKMANNHHGRISALCHIEAMGSVVSGGASGKVCVSDHLTGKRLQTYDLASDCTVASIVSCPYNTGLFMASCCEPTNELLVFDTRDKCTDAPVLRFGKDDIAITSRYNRPAWNMDNGLIFAPAQRFDHNSKVAVVEVWDPRFTKSCATTMSTVHGDEGDIFSVDFTNSARGGRSEMITASELSIGFSSLSISNH</sequence>
<name>A0A9W8CQA9_9FUNG</name>
<organism evidence="1 2">
    <name type="scientific">Coemansia erecta</name>
    <dbReference type="NCBI Taxonomy" id="147472"/>
    <lineage>
        <taxon>Eukaryota</taxon>
        <taxon>Fungi</taxon>
        <taxon>Fungi incertae sedis</taxon>
        <taxon>Zoopagomycota</taxon>
        <taxon>Kickxellomycotina</taxon>
        <taxon>Kickxellomycetes</taxon>
        <taxon>Kickxellales</taxon>
        <taxon>Kickxellaceae</taxon>
        <taxon>Coemansia</taxon>
    </lineage>
</organism>
<dbReference type="EMBL" id="JANBOJ010000165">
    <property type="protein sequence ID" value="KAJ1721524.1"/>
    <property type="molecule type" value="Genomic_DNA"/>
</dbReference>
<gene>
    <name evidence="1" type="ORF">LPJ53_003953</name>
</gene>
<proteinExistence type="predicted"/>
<dbReference type="SUPFAM" id="SSF50978">
    <property type="entry name" value="WD40 repeat-like"/>
    <property type="match status" value="1"/>
</dbReference>
<reference evidence="1" key="1">
    <citation type="submission" date="2022-07" db="EMBL/GenBank/DDBJ databases">
        <title>Phylogenomic reconstructions and comparative analyses of Kickxellomycotina fungi.</title>
        <authorList>
            <person name="Reynolds N.K."/>
            <person name="Stajich J.E."/>
            <person name="Barry K."/>
            <person name="Grigoriev I.V."/>
            <person name="Crous P."/>
            <person name="Smith M.E."/>
        </authorList>
    </citation>
    <scope>NUCLEOTIDE SEQUENCE</scope>
    <source>
        <strain evidence="1">NBRC 32514</strain>
    </source>
</reference>
<dbReference type="OrthoDB" id="1897642at2759"/>
<accession>A0A9W8CQA9</accession>
<dbReference type="AlphaFoldDB" id="A0A9W8CQA9"/>
<dbReference type="InterPro" id="IPR036322">
    <property type="entry name" value="WD40_repeat_dom_sf"/>
</dbReference>
<dbReference type="InterPro" id="IPR015943">
    <property type="entry name" value="WD40/YVTN_repeat-like_dom_sf"/>
</dbReference>
<dbReference type="Proteomes" id="UP001149813">
    <property type="component" value="Unassembled WGS sequence"/>
</dbReference>
<comment type="caution">
    <text evidence="1">The sequence shown here is derived from an EMBL/GenBank/DDBJ whole genome shotgun (WGS) entry which is preliminary data.</text>
</comment>
<evidence type="ECO:0000313" key="1">
    <source>
        <dbReference type="EMBL" id="KAJ1721524.1"/>
    </source>
</evidence>
<keyword evidence="2" id="KW-1185">Reference proteome</keyword>
<evidence type="ECO:0000313" key="2">
    <source>
        <dbReference type="Proteomes" id="UP001149813"/>
    </source>
</evidence>
<evidence type="ECO:0008006" key="3">
    <source>
        <dbReference type="Google" id="ProtNLM"/>
    </source>
</evidence>
<protein>
    <recommendedName>
        <fullName evidence="3">WD40 repeat-like protein</fullName>
    </recommendedName>
</protein>
<dbReference type="Gene3D" id="2.130.10.10">
    <property type="entry name" value="YVTN repeat-like/Quinoprotein amine dehydrogenase"/>
    <property type="match status" value="1"/>
</dbReference>